<organism evidence="2 3">
    <name type="scientific">Aphis glycines</name>
    <name type="common">Soybean aphid</name>
    <dbReference type="NCBI Taxonomy" id="307491"/>
    <lineage>
        <taxon>Eukaryota</taxon>
        <taxon>Metazoa</taxon>
        <taxon>Ecdysozoa</taxon>
        <taxon>Arthropoda</taxon>
        <taxon>Hexapoda</taxon>
        <taxon>Insecta</taxon>
        <taxon>Pterygota</taxon>
        <taxon>Neoptera</taxon>
        <taxon>Paraneoptera</taxon>
        <taxon>Hemiptera</taxon>
        <taxon>Sternorrhyncha</taxon>
        <taxon>Aphidomorpha</taxon>
        <taxon>Aphidoidea</taxon>
        <taxon>Aphididae</taxon>
        <taxon>Aphidini</taxon>
        <taxon>Aphis</taxon>
        <taxon>Aphis</taxon>
    </lineage>
</organism>
<dbReference type="AlphaFoldDB" id="A0A6G0U457"/>
<comment type="caution">
    <text evidence="2">The sequence shown here is derived from an EMBL/GenBank/DDBJ whole genome shotgun (WGS) entry which is preliminary data.</text>
</comment>
<accession>A0A6G0U457</accession>
<proteinExistence type="predicted"/>
<dbReference type="Proteomes" id="UP000475862">
    <property type="component" value="Unassembled WGS sequence"/>
</dbReference>
<gene>
    <name evidence="2" type="ORF">AGLY_002119</name>
</gene>
<evidence type="ECO:0000313" key="2">
    <source>
        <dbReference type="EMBL" id="KAE9543723.1"/>
    </source>
</evidence>
<keyword evidence="3" id="KW-1185">Reference proteome</keyword>
<evidence type="ECO:0000313" key="3">
    <source>
        <dbReference type="Proteomes" id="UP000475862"/>
    </source>
</evidence>
<dbReference type="InterPro" id="IPR018289">
    <property type="entry name" value="MULE_transposase_dom"/>
</dbReference>
<protein>
    <recommendedName>
        <fullName evidence="1">MULE transposase domain-containing protein</fullName>
    </recommendedName>
</protein>
<reference evidence="2 3" key="1">
    <citation type="submission" date="2019-08" db="EMBL/GenBank/DDBJ databases">
        <title>The genome of the soybean aphid Biotype 1, its phylome, world population structure and adaptation to the North American continent.</title>
        <authorList>
            <person name="Giordano R."/>
            <person name="Donthu R.K."/>
            <person name="Hernandez A.G."/>
            <person name="Wright C.L."/>
            <person name="Zimin A.V."/>
        </authorList>
    </citation>
    <scope>NUCLEOTIDE SEQUENCE [LARGE SCALE GENOMIC DNA]</scope>
    <source>
        <tissue evidence="2">Whole aphids</tissue>
    </source>
</reference>
<dbReference type="Pfam" id="PF10551">
    <property type="entry name" value="MULE"/>
    <property type="match status" value="1"/>
</dbReference>
<feature type="domain" description="MULE transposase" evidence="1">
    <location>
        <begin position="53"/>
        <end position="144"/>
    </location>
</feature>
<evidence type="ECO:0000259" key="1">
    <source>
        <dbReference type="Pfam" id="PF10551"/>
    </source>
</evidence>
<name>A0A6G0U457_APHGL</name>
<sequence length="377" mass="42711">MTDFHVQLTGDYAHLSMIHNQSIYCGIVGTTPEEGTTLLFILPEIKKTGSTFLLDGTFSSSPSFGNECHQLYVIMGMAFNTGFPIGFALMSRKTERAYTALFNKILSVVPEWQPQIIIVDFERAAIAAIRTIFPYTTIRGCLFYSSQAVRRKAANIGLVEICSNNRGAYDTVHMLMALTLLPQNCIAEGFETVKEYYIENIQSLISNNNDYNFSLLFEYYRSTWLAEGLITYSNGVFRDYDEATDGRQVREPQRQIWIDQQRNLDRSLRLFAEGRYSMAEFLICARHSTPTFGVIRPQNQAINILLAAVFPRAPLPIDQHQELQHQAIPVLPAAVSPQAPPLEASAIVPLHFDHHQELIRDEIIRRILPSRPVVHVP</sequence>
<dbReference type="OrthoDB" id="6595210at2759"/>
<dbReference type="EMBL" id="VYZN01000007">
    <property type="protein sequence ID" value="KAE9543723.1"/>
    <property type="molecule type" value="Genomic_DNA"/>
</dbReference>